<accession>A0ABT5QWS9</accession>
<keyword evidence="4" id="KW-1185">Reference proteome</keyword>
<dbReference type="InterPro" id="IPR000305">
    <property type="entry name" value="GIY-YIG_endonuc"/>
</dbReference>
<sequence length="107" mass="12654">MQTGHEDTQPQTQTSWYVYLIRTRENALYCGVTTDVQRRFDEHQQNGTKTAKYLRGKQPLTLAWSHEVGAKQKAMSLEWKIKRLAKRDKERLCKESDLILVLFNDRQ</sequence>
<comment type="caution">
    <text evidence="3">The sequence shown here is derived from an EMBL/GenBank/DDBJ whole genome shotgun (WGS) entry which is preliminary data.</text>
</comment>
<protein>
    <submittedName>
        <fullName evidence="3">GIY-YIG nuclease family protein</fullName>
    </submittedName>
</protein>
<dbReference type="PANTHER" id="PTHR34477:SF1">
    <property type="entry name" value="UPF0213 PROTEIN YHBQ"/>
    <property type="match status" value="1"/>
</dbReference>
<dbReference type="SUPFAM" id="SSF82771">
    <property type="entry name" value="GIY-YIG endonuclease"/>
    <property type="match status" value="1"/>
</dbReference>
<proteinExistence type="inferred from homology"/>
<evidence type="ECO:0000313" key="3">
    <source>
        <dbReference type="EMBL" id="MDD1792194.1"/>
    </source>
</evidence>
<dbReference type="Proteomes" id="UP001149400">
    <property type="component" value="Unassembled WGS sequence"/>
</dbReference>
<dbReference type="InterPro" id="IPR035901">
    <property type="entry name" value="GIY-YIG_endonuc_sf"/>
</dbReference>
<gene>
    <name evidence="3" type="ORF">LRP50_03540</name>
</gene>
<dbReference type="Gene3D" id="3.40.1440.10">
    <property type="entry name" value="GIY-YIG endonuclease"/>
    <property type="match status" value="1"/>
</dbReference>
<comment type="similarity">
    <text evidence="1">Belongs to the UPF0213 family.</text>
</comment>
<dbReference type="RefSeq" id="WP_274163278.1">
    <property type="nucleotide sequence ID" value="NZ_JAJUBC010000003.1"/>
</dbReference>
<evidence type="ECO:0000313" key="4">
    <source>
        <dbReference type="Proteomes" id="UP001149400"/>
    </source>
</evidence>
<dbReference type="Pfam" id="PF01541">
    <property type="entry name" value="GIY-YIG"/>
    <property type="match status" value="1"/>
</dbReference>
<reference evidence="3" key="1">
    <citation type="submission" date="2021-12" db="EMBL/GenBank/DDBJ databases">
        <title>Enterovibrio ZSDZ35 sp. nov. and Enterovibrio ZSDZ42 sp. nov., isolated from coastal seawater in Qingdao.</title>
        <authorList>
            <person name="Zhang P."/>
        </authorList>
    </citation>
    <scope>NUCLEOTIDE SEQUENCE</scope>
    <source>
        <strain evidence="3">ZSDZ42</strain>
    </source>
</reference>
<dbReference type="PANTHER" id="PTHR34477">
    <property type="entry name" value="UPF0213 PROTEIN YHBQ"/>
    <property type="match status" value="1"/>
</dbReference>
<evidence type="ECO:0000259" key="2">
    <source>
        <dbReference type="PROSITE" id="PS50164"/>
    </source>
</evidence>
<organism evidence="3 4">
    <name type="scientific">Enterovibrio gelatinilyticus</name>
    <dbReference type="NCBI Taxonomy" id="2899819"/>
    <lineage>
        <taxon>Bacteria</taxon>
        <taxon>Pseudomonadati</taxon>
        <taxon>Pseudomonadota</taxon>
        <taxon>Gammaproteobacteria</taxon>
        <taxon>Vibrionales</taxon>
        <taxon>Vibrionaceae</taxon>
        <taxon>Enterovibrio</taxon>
    </lineage>
</organism>
<evidence type="ECO:0000256" key="1">
    <source>
        <dbReference type="ARBA" id="ARBA00007435"/>
    </source>
</evidence>
<dbReference type="PROSITE" id="PS50164">
    <property type="entry name" value="GIY_YIG"/>
    <property type="match status" value="1"/>
</dbReference>
<feature type="domain" description="GIY-YIG" evidence="2">
    <location>
        <begin position="14"/>
        <end position="91"/>
    </location>
</feature>
<name>A0ABT5QWS9_9GAMM</name>
<dbReference type="InterPro" id="IPR050190">
    <property type="entry name" value="UPF0213_domain"/>
</dbReference>
<dbReference type="CDD" id="cd10456">
    <property type="entry name" value="GIY-YIG_UPF0213"/>
    <property type="match status" value="1"/>
</dbReference>
<dbReference type="EMBL" id="JAJUBC010000003">
    <property type="protein sequence ID" value="MDD1792194.1"/>
    <property type="molecule type" value="Genomic_DNA"/>
</dbReference>